<keyword evidence="6" id="KW-0547">Nucleotide-binding</keyword>
<evidence type="ECO:0000256" key="8">
    <source>
        <dbReference type="ARBA" id="ARBA00022967"/>
    </source>
</evidence>
<dbReference type="CDD" id="cd03225">
    <property type="entry name" value="ABC_cobalt_CbiO_domain1"/>
    <property type="match status" value="2"/>
</dbReference>
<dbReference type="FunFam" id="3.40.50.300:FF:001422">
    <property type="entry name" value="Cobalt ABC transporter ATP-binding protein"/>
    <property type="match status" value="1"/>
</dbReference>
<dbReference type="Gene3D" id="3.40.50.300">
    <property type="entry name" value="P-loop containing nucleotide triphosphate hydrolases"/>
    <property type="match status" value="2"/>
</dbReference>
<organism evidence="12 13">
    <name type="scientific">Leadbettera azotonutricia (strain ATCC BAA-888 / DSM 13862 / ZAS-9)</name>
    <name type="common">Treponema azotonutricium</name>
    <dbReference type="NCBI Taxonomy" id="545695"/>
    <lineage>
        <taxon>Bacteria</taxon>
        <taxon>Pseudomonadati</taxon>
        <taxon>Spirochaetota</taxon>
        <taxon>Spirochaetia</taxon>
        <taxon>Spirochaetales</taxon>
        <taxon>Breznakiellaceae</taxon>
        <taxon>Leadbettera</taxon>
    </lineage>
</organism>
<keyword evidence="7 12" id="KW-0067">ATP-binding</keyword>
<dbReference type="HOGENOM" id="CLU_000604_86_7_12"/>
<keyword evidence="4" id="KW-1003">Cell membrane</keyword>
<gene>
    <name evidence="12" type="ordered locus">TREAZ_0732</name>
</gene>
<evidence type="ECO:0000256" key="5">
    <source>
        <dbReference type="ARBA" id="ARBA00022737"/>
    </source>
</evidence>
<keyword evidence="13" id="KW-1185">Reference proteome</keyword>
<dbReference type="STRING" id="545695.TREAZ_0732"/>
<feature type="domain" description="ABC transporter" evidence="11">
    <location>
        <begin position="314"/>
        <end position="551"/>
    </location>
</feature>
<dbReference type="EMBL" id="CP001841">
    <property type="protein sequence ID" value="AEF81516.1"/>
    <property type="molecule type" value="Genomic_DNA"/>
</dbReference>
<dbReference type="Pfam" id="PF00005">
    <property type="entry name" value="ABC_tran"/>
    <property type="match status" value="2"/>
</dbReference>
<dbReference type="FunCoup" id="F5YA98">
    <property type="interactions" value="26"/>
</dbReference>
<dbReference type="Proteomes" id="UP000009222">
    <property type="component" value="Chromosome"/>
</dbReference>
<feature type="domain" description="ABC transporter" evidence="11">
    <location>
        <begin position="20"/>
        <end position="261"/>
    </location>
</feature>
<dbReference type="SMART" id="SM00382">
    <property type="entry name" value="AAA"/>
    <property type="match status" value="2"/>
</dbReference>
<evidence type="ECO:0000256" key="4">
    <source>
        <dbReference type="ARBA" id="ARBA00022475"/>
    </source>
</evidence>
<reference evidence="12 13" key="2">
    <citation type="journal article" date="2011" name="ISME J.">
        <title>RNA-seq reveals cooperative metabolic interactions between two termite-gut spirochete species in co-culture.</title>
        <authorList>
            <person name="Rosenthal A.Z."/>
            <person name="Matson E.G."/>
            <person name="Eldar A."/>
            <person name="Leadbetter J.R."/>
        </authorList>
    </citation>
    <scope>NUCLEOTIDE SEQUENCE [LARGE SCALE GENOMIC DNA]</scope>
    <source>
        <strain evidence="13">ATCC BAA-888 / DSM 13862 / ZAS-9</strain>
    </source>
</reference>
<evidence type="ECO:0000313" key="12">
    <source>
        <dbReference type="EMBL" id="AEF81516.1"/>
    </source>
</evidence>
<comment type="subcellular location">
    <subcellularLocation>
        <location evidence="1">Cell membrane</location>
        <topology evidence="1">Peripheral membrane protein</topology>
    </subcellularLocation>
</comment>
<dbReference type="GO" id="GO:0005524">
    <property type="term" value="F:ATP binding"/>
    <property type="evidence" value="ECO:0007669"/>
    <property type="project" value="UniProtKB-KW"/>
</dbReference>
<dbReference type="InterPro" id="IPR015856">
    <property type="entry name" value="ABC_transpr_CbiO/EcfA_su"/>
</dbReference>
<evidence type="ECO:0000256" key="3">
    <source>
        <dbReference type="ARBA" id="ARBA00022448"/>
    </source>
</evidence>
<evidence type="ECO:0000256" key="7">
    <source>
        <dbReference type="ARBA" id="ARBA00022840"/>
    </source>
</evidence>
<accession>F5YA98</accession>
<dbReference type="InterPro" id="IPR017871">
    <property type="entry name" value="ABC_transporter-like_CS"/>
</dbReference>
<evidence type="ECO:0000256" key="10">
    <source>
        <dbReference type="ARBA" id="ARBA00025157"/>
    </source>
</evidence>
<dbReference type="PROSITE" id="PS50893">
    <property type="entry name" value="ABC_TRANSPORTER_2"/>
    <property type="match status" value="2"/>
</dbReference>
<keyword evidence="9" id="KW-0472">Membrane</keyword>
<dbReference type="FunFam" id="3.40.50.300:FF:000224">
    <property type="entry name" value="Energy-coupling factor transporter ATP-binding protein EcfA"/>
    <property type="match status" value="1"/>
</dbReference>
<dbReference type="Pfam" id="PF12558">
    <property type="entry name" value="DUF3744"/>
    <property type="match status" value="1"/>
</dbReference>
<evidence type="ECO:0000256" key="6">
    <source>
        <dbReference type="ARBA" id="ARBA00022741"/>
    </source>
</evidence>
<evidence type="ECO:0000259" key="11">
    <source>
        <dbReference type="PROSITE" id="PS50893"/>
    </source>
</evidence>
<dbReference type="eggNOG" id="COG1122">
    <property type="taxonomic scope" value="Bacteria"/>
</dbReference>
<dbReference type="PROSITE" id="PS00211">
    <property type="entry name" value="ABC_TRANSPORTER_1"/>
    <property type="match status" value="2"/>
</dbReference>
<evidence type="ECO:0000256" key="9">
    <source>
        <dbReference type="ARBA" id="ARBA00023136"/>
    </source>
</evidence>
<dbReference type="SUPFAM" id="SSF52540">
    <property type="entry name" value="P-loop containing nucleoside triphosphate hydrolases"/>
    <property type="match status" value="2"/>
</dbReference>
<dbReference type="GO" id="GO:0043190">
    <property type="term" value="C:ATP-binding cassette (ABC) transporter complex"/>
    <property type="evidence" value="ECO:0007669"/>
    <property type="project" value="TreeGrafter"/>
</dbReference>
<evidence type="ECO:0000256" key="1">
    <source>
        <dbReference type="ARBA" id="ARBA00004202"/>
    </source>
</evidence>
<dbReference type="PANTHER" id="PTHR43553:SF26">
    <property type="entry name" value="ABC TRANSPORTER ATP-BINDING PROTEIN BC_2655-RELATED"/>
    <property type="match status" value="1"/>
</dbReference>
<dbReference type="OrthoDB" id="9805565at2"/>
<dbReference type="GO" id="GO:0042626">
    <property type="term" value="F:ATPase-coupled transmembrane transporter activity"/>
    <property type="evidence" value="ECO:0007669"/>
    <property type="project" value="TreeGrafter"/>
</dbReference>
<keyword evidence="3" id="KW-0813">Transport</keyword>
<dbReference type="GO" id="GO:0016887">
    <property type="term" value="F:ATP hydrolysis activity"/>
    <property type="evidence" value="ECO:0007669"/>
    <property type="project" value="InterPro"/>
</dbReference>
<dbReference type="PANTHER" id="PTHR43553">
    <property type="entry name" value="HEAVY METAL TRANSPORTER"/>
    <property type="match status" value="1"/>
</dbReference>
<protein>
    <submittedName>
        <fullName evidence="12">Putative ABC transporter, ATP-binding protein</fullName>
    </submittedName>
</protein>
<reference evidence="13" key="1">
    <citation type="submission" date="2009-12" db="EMBL/GenBank/DDBJ databases">
        <title>Complete sequence of Treponema azotonutricium strain ZAS-9.</title>
        <authorList>
            <person name="Tetu S.G."/>
            <person name="Matson E."/>
            <person name="Ren Q."/>
            <person name="Seshadri R."/>
            <person name="Elbourne L."/>
            <person name="Hassan K.A."/>
            <person name="Durkin A."/>
            <person name="Radune D."/>
            <person name="Mohamoud Y."/>
            <person name="Shay R."/>
            <person name="Jin S."/>
            <person name="Zhang X."/>
            <person name="Lucey K."/>
            <person name="Ballor N.R."/>
            <person name="Ottesen E."/>
            <person name="Rosenthal R."/>
            <person name="Allen A."/>
            <person name="Leadbetter J.R."/>
            <person name="Paulsen I.T."/>
        </authorList>
    </citation>
    <scope>NUCLEOTIDE SEQUENCE [LARGE SCALE GENOMIC DNA]</scope>
    <source>
        <strain evidence="13">ATCC BAA-888 / DSM 13862 / ZAS-9</strain>
    </source>
</reference>
<dbReference type="InParanoid" id="F5YA98"/>
<dbReference type="InterPro" id="IPR003593">
    <property type="entry name" value="AAA+_ATPase"/>
</dbReference>
<keyword evidence="5" id="KW-0677">Repeat</keyword>
<proteinExistence type="inferred from homology"/>
<dbReference type="KEGG" id="taz:TREAZ_0732"/>
<dbReference type="NCBIfam" id="NF010167">
    <property type="entry name" value="PRK13648.1"/>
    <property type="match status" value="2"/>
</dbReference>
<dbReference type="RefSeq" id="WP_015711232.1">
    <property type="nucleotide sequence ID" value="NC_015577.1"/>
</dbReference>
<evidence type="ECO:0000313" key="13">
    <source>
        <dbReference type="Proteomes" id="UP000009222"/>
    </source>
</evidence>
<dbReference type="InterPro" id="IPR003439">
    <property type="entry name" value="ABC_transporter-like_ATP-bd"/>
</dbReference>
<dbReference type="InterPro" id="IPR027417">
    <property type="entry name" value="P-loop_NTPase"/>
</dbReference>
<comment type="similarity">
    <text evidence="2">Belongs to the ABC transporter superfamily.</text>
</comment>
<dbReference type="InterPro" id="IPR050095">
    <property type="entry name" value="ECF_ABC_transporter_ATP-bd"/>
</dbReference>
<comment type="function">
    <text evidence="10">Probably part of an ABC transporter complex. Responsible for energy coupling to the transport system.</text>
</comment>
<keyword evidence="8" id="KW-1278">Translocase</keyword>
<name>F5YA98_LEAAZ</name>
<dbReference type="InterPro" id="IPR022216">
    <property type="entry name" value="ABC_Co_transporter"/>
</dbReference>
<sequence length="594" mass="65204">MPRPKPKQAASRRSDLTPALCFKNFSFQYKAQSEPTLHSIDLAIERGEKILVLGPSGSGKSTLTYCINGLIPHAFPGRAEGSIFLMGEDISSLSIFDISKKVGTVLQDTDGQFVGLSAAEDIAFAAENDCVGQAEMRRRVLGAARLVNMEGQLSKSPQDLSGGQKQRISIAGVLIDDVDILLFDEPLANLDPASGKDAMETIDRLHKETGKTVIIVEHRLEDVLHRPVDRIIVMDEGRIIADLPPGALLASSILRNAGIREPLYLTALRYAGVSITAETHGDDINRIAFDKAKLQAWNSGLGEKPPPPDARPLLEIKDLSFSYPGDNGSIWALEHIDFAIPQRASVSLVGKNGAGKSTLAKLICGFEKPASGSIYFEGRDISDLSIKERAERIGYVMQNPNQMFSFPLIFDEAALALRNRGAGEAEVKDRVYNAFRICGLYPFRNWPVSALSYGQKKRLSIASILVMDVKLLILDEPTAGQDFRHYTDIMEFLRRLNLERGLAILMITHDMHLMLEYSDKAVVIADGKLAVRGDAAGLSDPRDILTDDGVIEKANLKRTSLYDLALRAGIEDPRSFVKRFIDYDRQGREAGGGQ</sequence>
<dbReference type="AlphaFoldDB" id="F5YA98"/>
<evidence type="ECO:0000256" key="2">
    <source>
        <dbReference type="ARBA" id="ARBA00005417"/>
    </source>
</evidence>